<accession>A0A239FX89</accession>
<evidence type="ECO:0000259" key="1">
    <source>
        <dbReference type="Pfam" id="PF14534"/>
    </source>
</evidence>
<dbReference type="InterPro" id="IPR032710">
    <property type="entry name" value="NTF2-like_dom_sf"/>
</dbReference>
<dbReference type="AlphaFoldDB" id="A0A239FX89"/>
<reference evidence="2 3" key="1">
    <citation type="submission" date="2017-06" db="EMBL/GenBank/DDBJ databases">
        <authorList>
            <person name="Kim H.J."/>
            <person name="Triplett B.A."/>
        </authorList>
    </citation>
    <scope>NUCLEOTIDE SEQUENCE [LARGE SCALE GENOMIC DNA]</scope>
    <source>
        <strain evidence="2 3">DS15</strain>
    </source>
</reference>
<feature type="domain" description="DUF4440" evidence="1">
    <location>
        <begin position="12"/>
        <end position="105"/>
    </location>
</feature>
<dbReference type="Proteomes" id="UP000198339">
    <property type="component" value="Unassembled WGS sequence"/>
</dbReference>
<name>A0A239FX89_9SPHN</name>
<dbReference type="Pfam" id="PF14534">
    <property type="entry name" value="DUF4440"/>
    <property type="match status" value="1"/>
</dbReference>
<dbReference type="SUPFAM" id="SSF54427">
    <property type="entry name" value="NTF2-like"/>
    <property type="match status" value="1"/>
</dbReference>
<proteinExistence type="predicted"/>
<dbReference type="InterPro" id="IPR027843">
    <property type="entry name" value="DUF4440"/>
</dbReference>
<keyword evidence="3" id="KW-1185">Reference proteome</keyword>
<protein>
    <recommendedName>
        <fullName evidence="1">DUF4440 domain-containing protein</fullName>
    </recommendedName>
</protein>
<dbReference type="EMBL" id="FZPA01000002">
    <property type="protein sequence ID" value="SNS60842.1"/>
    <property type="molecule type" value="Genomic_DNA"/>
</dbReference>
<evidence type="ECO:0000313" key="2">
    <source>
        <dbReference type="EMBL" id="SNS60842.1"/>
    </source>
</evidence>
<dbReference type="OrthoDB" id="7353854at2"/>
<sequence length="113" mass="12797">MNDDGAWAIEKALWLGGPERYEQSVDRDCVMVFPGIGAMEYDAIVEEVRQAPRWADVELSERRLSRPQAGLYVLAYKAAARREGDQVYGCWCSSTYRDTGGGWQLVQHQQTPL</sequence>
<dbReference type="RefSeq" id="WP_089215027.1">
    <property type="nucleotide sequence ID" value="NZ_FZPA01000002.1"/>
</dbReference>
<gene>
    <name evidence="2" type="ORF">SAMN06295955_102260</name>
</gene>
<organism evidence="2 3">
    <name type="scientific">Sphingopyxis indica</name>
    <dbReference type="NCBI Taxonomy" id="436663"/>
    <lineage>
        <taxon>Bacteria</taxon>
        <taxon>Pseudomonadati</taxon>
        <taxon>Pseudomonadota</taxon>
        <taxon>Alphaproteobacteria</taxon>
        <taxon>Sphingomonadales</taxon>
        <taxon>Sphingomonadaceae</taxon>
        <taxon>Sphingopyxis</taxon>
    </lineage>
</organism>
<evidence type="ECO:0000313" key="3">
    <source>
        <dbReference type="Proteomes" id="UP000198339"/>
    </source>
</evidence>